<feature type="region of interest" description="Disordered" evidence="1">
    <location>
        <begin position="221"/>
        <end position="251"/>
    </location>
</feature>
<feature type="compositionally biased region" description="Basic and acidic residues" evidence="1">
    <location>
        <begin position="353"/>
        <end position="363"/>
    </location>
</feature>
<dbReference type="Gene3D" id="1.20.58.120">
    <property type="entry name" value="BAG domain"/>
    <property type="match status" value="1"/>
</dbReference>
<evidence type="ECO:0000259" key="2">
    <source>
        <dbReference type="Pfam" id="PF02179"/>
    </source>
</evidence>
<gene>
    <name evidence="3" type="ORF">FVE85_0123</name>
</gene>
<feature type="region of interest" description="Disordered" evidence="1">
    <location>
        <begin position="264"/>
        <end position="286"/>
    </location>
</feature>
<dbReference type="SUPFAM" id="SSF63491">
    <property type="entry name" value="BAG domain"/>
    <property type="match status" value="1"/>
</dbReference>
<organism evidence="3 4">
    <name type="scientific">Porphyridium purpureum</name>
    <name type="common">Red alga</name>
    <name type="synonym">Porphyridium cruentum</name>
    <dbReference type="NCBI Taxonomy" id="35688"/>
    <lineage>
        <taxon>Eukaryota</taxon>
        <taxon>Rhodophyta</taxon>
        <taxon>Bangiophyceae</taxon>
        <taxon>Porphyridiales</taxon>
        <taxon>Porphyridiaceae</taxon>
        <taxon>Porphyridium</taxon>
    </lineage>
</organism>
<evidence type="ECO:0000256" key="1">
    <source>
        <dbReference type="SAM" id="MobiDB-lite"/>
    </source>
</evidence>
<evidence type="ECO:0000313" key="3">
    <source>
        <dbReference type="EMBL" id="KAA8496394.1"/>
    </source>
</evidence>
<dbReference type="Pfam" id="PF02179">
    <property type="entry name" value="BAG"/>
    <property type="match status" value="1"/>
</dbReference>
<feature type="compositionally biased region" description="Basic and acidic residues" evidence="1">
    <location>
        <begin position="321"/>
        <end position="332"/>
    </location>
</feature>
<feature type="compositionally biased region" description="Polar residues" evidence="1">
    <location>
        <begin position="236"/>
        <end position="251"/>
    </location>
</feature>
<feature type="domain" description="BAG" evidence="2">
    <location>
        <begin position="126"/>
        <end position="196"/>
    </location>
</feature>
<feature type="region of interest" description="Disordered" evidence="1">
    <location>
        <begin position="320"/>
        <end position="367"/>
    </location>
</feature>
<protein>
    <recommendedName>
        <fullName evidence="2">BAG domain-containing protein</fullName>
    </recommendedName>
</protein>
<dbReference type="GO" id="GO:0051087">
    <property type="term" value="F:protein-folding chaperone binding"/>
    <property type="evidence" value="ECO:0007669"/>
    <property type="project" value="InterPro"/>
</dbReference>
<reference evidence="4" key="1">
    <citation type="journal article" date="2019" name="Nat. Commun.">
        <title>Expansion of phycobilisome linker gene families in mesophilic red algae.</title>
        <authorList>
            <person name="Lee J."/>
            <person name="Kim D."/>
            <person name="Bhattacharya D."/>
            <person name="Yoon H.S."/>
        </authorList>
    </citation>
    <scope>NUCLEOTIDE SEQUENCE [LARGE SCALE GENOMIC DNA]</scope>
    <source>
        <strain evidence="4">CCMP 1328</strain>
    </source>
</reference>
<proteinExistence type="predicted"/>
<evidence type="ECO:0000313" key="4">
    <source>
        <dbReference type="Proteomes" id="UP000324585"/>
    </source>
</evidence>
<keyword evidence="4" id="KW-1185">Reference proteome</keyword>
<dbReference type="InterPro" id="IPR036533">
    <property type="entry name" value="BAG_dom_sf"/>
</dbReference>
<comment type="caution">
    <text evidence="3">The sequence shown here is derived from an EMBL/GenBank/DDBJ whole genome shotgun (WGS) entry which is preliminary data.</text>
</comment>
<dbReference type="EMBL" id="VRMN01000002">
    <property type="protein sequence ID" value="KAA8496394.1"/>
    <property type="molecule type" value="Genomic_DNA"/>
</dbReference>
<name>A0A5J4Z089_PORPP</name>
<dbReference type="AlphaFoldDB" id="A0A5J4Z089"/>
<sequence length="496" mass="55661">MFRAPVLGGWMRPDPVFAVPYDPELEYLDYLKAQRIAQLRHEEQCRQEQQWRREQQRRQQQQQWREHQQQLKRAYARSMAAQTSKAGKAQRMEQRMTPAHAAELVFAVLMGNHVRASQVLDRLAKLRSLQDRLNALKTEFAPKFDQGTATEKDALVFSEKLMALLLETDSISSLFIREHRRQFVQDINACLARVDEWRESTSKGTDAMVAESQKVEDANMSMCSDADGGDALNAQGFDSESVGQTQSTASSLEDMLAEWRGSSVPLRQPEEGHEQKSVPTSGLEFESPSLDQSLALWKQATESAHPEAQTQGNEIIESNEEQAKQAADKSNHEIPVQEAEEASSSEESNARAASEEAKQEPLETPRAVSGVEAREHLIAAAGLASAKVAQSGKTAEDCKVKHKSPDAGDRESEIMQGRGVLHEHRPHPIDASRVSHAARPARFFRVEPQEKISCCPAVWTGRRETQQKALEEQQRLLEETLRKFHTPSLCGARILV</sequence>
<accession>A0A5J4Z089</accession>
<dbReference type="Proteomes" id="UP000324585">
    <property type="component" value="Unassembled WGS sequence"/>
</dbReference>
<dbReference type="InterPro" id="IPR003103">
    <property type="entry name" value="BAG_domain"/>
</dbReference>